<name>A0A9P6M561_9FUNG</name>
<dbReference type="Proteomes" id="UP000749646">
    <property type="component" value="Unassembled WGS sequence"/>
</dbReference>
<dbReference type="EMBL" id="JAAAHW010005850">
    <property type="protein sequence ID" value="KAF9965915.1"/>
    <property type="molecule type" value="Genomic_DNA"/>
</dbReference>
<feature type="non-terminal residue" evidence="1">
    <location>
        <position position="220"/>
    </location>
</feature>
<dbReference type="OrthoDB" id="10532354at2759"/>
<gene>
    <name evidence="1" type="ORF">BGZ65_000550</name>
</gene>
<evidence type="ECO:0000313" key="2">
    <source>
        <dbReference type="Proteomes" id="UP000749646"/>
    </source>
</evidence>
<protein>
    <submittedName>
        <fullName evidence="1">Uncharacterized protein</fullName>
    </submittedName>
</protein>
<proteinExistence type="predicted"/>
<dbReference type="AlphaFoldDB" id="A0A9P6M561"/>
<accession>A0A9P6M561</accession>
<sequence>MSMPDKSQKVVLYLRSNTVHCERIVPQVTNIIRRRENLEKIVMSFRDDMKCNAANSLLELKEIDTAYSRQRNLKLVLVENGSKSITEVEFRDPAQSYADAPSGQHYRGLNSDMYILWINHQALGFTGEPSSHHPVKGLTFGDPVVSFIINEMDVDDIRKSFERLTAEPPRSIKIICDNHLGVKEWFAACGLAAVSWMDLPRLELRGHHIVQFIEDLHRVF</sequence>
<comment type="caution">
    <text evidence="1">The sequence shown here is derived from an EMBL/GenBank/DDBJ whole genome shotgun (WGS) entry which is preliminary data.</text>
</comment>
<organism evidence="1 2">
    <name type="scientific">Modicella reniformis</name>
    <dbReference type="NCBI Taxonomy" id="1440133"/>
    <lineage>
        <taxon>Eukaryota</taxon>
        <taxon>Fungi</taxon>
        <taxon>Fungi incertae sedis</taxon>
        <taxon>Mucoromycota</taxon>
        <taxon>Mortierellomycotina</taxon>
        <taxon>Mortierellomycetes</taxon>
        <taxon>Mortierellales</taxon>
        <taxon>Mortierellaceae</taxon>
        <taxon>Modicella</taxon>
    </lineage>
</organism>
<evidence type="ECO:0000313" key="1">
    <source>
        <dbReference type="EMBL" id="KAF9965915.1"/>
    </source>
</evidence>
<keyword evidence="2" id="KW-1185">Reference proteome</keyword>
<reference evidence="1" key="1">
    <citation type="journal article" date="2020" name="Fungal Divers.">
        <title>Resolving the Mortierellaceae phylogeny through synthesis of multi-gene phylogenetics and phylogenomics.</title>
        <authorList>
            <person name="Vandepol N."/>
            <person name="Liber J."/>
            <person name="Desiro A."/>
            <person name="Na H."/>
            <person name="Kennedy M."/>
            <person name="Barry K."/>
            <person name="Grigoriev I.V."/>
            <person name="Miller A.N."/>
            <person name="O'Donnell K."/>
            <person name="Stajich J.E."/>
            <person name="Bonito G."/>
        </authorList>
    </citation>
    <scope>NUCLEOTIDE SEQUENCE</scope>
    <source>
        <strain evidence="1">MES-2147</strain>
    </source>
</reference>